<dbReference type="GO" id="GO:0050567">
    <property type="term" value="F:glutaminyl-tRNA synthase (glutamine-hydrolyzing) activity"/>
    <property type="evidence" value="ECO:0007669"/>
    <property type="project" value="UniProtKB-UniRule"/>
</dbReference>
<dbReference type="SMART" id="SM00213">
    <property type="entry name" value="UBQ"/>
    <property type="match status" value="10"/>
</dbReference>
<dbReference type="GO" id="GO:0008168">
    <property type="term" value="F:methyltransferase activity"/>
    <property type="evidence" value="ECO:0007669"/>
    <property type="project" value="InterPro"/>
</dbReference>
<evidence type="ECO:0000259" key="3">
    <source>
        <dbReference type="PROSITE" id="PS50878"/>
    </source>
</evidence>
<dbReference type="InterPro" id="IPR019956">
    <property type="entry name" value="Ubiquitin_dom"/>
</dbReference>
<dbReference type="InterPro" id="IPR000477">
    <property type="entry name" value="RT_dom"/>
</dbReference>
<comment type="function">
    <text evidence="1">Allows the formation of correctly charged Gln-tRNA(Gln) through the transamidation of misacylated Glu-tRNA(Gln) in the mitochondria. The reaction takes place in the presence of glutamine and ATP through an activated gamma-phospho-Glu-tRNA(Gln).</text>
</comment>
<dbReference type="Pfam" id="PF02686">
    <property type="entry name" value="GatC"/>
    <property type="match status" value="1"/>
</dbReference>
<dbReference type="CDD" id="cd01650">
    <property type="entry name" value="RT_nLTR_like"/>
    <property type="match status" value="1"/>
</dbReference>
<feature type="domain" description="Ubiquitin-like" evidence="2">
    <location>
        <begin position="215"/>
        <end position="292"/>
    </location>
</feature>
<keyword evidence="5" id="KW-1185">Reference proteome</keyword>
<comment type="subcellular location">
    <subcellularLocation>
        <location evidence="1">Mitochondrion</location>
    </subcellularLocation>
</comment>
<gene>
    <name evidence="1" type="primary">GATC</name>
    <name evidence="4" type="ORF">QTP70_034960</name>
</gene>
<reference evidence="4" key="1">
    <citation type="submission" date="2023-06" db="EMBL/GenBank/DDBJ databases">
        <title>Male Hemibagrus guttatus genome.</title>
        <authorList>
            <person name="Bian C."/>
        </authorList>
    </citation>
    <scope>NUCLEOTIDE SEQUENCE</scope>
    <source>
        <strain evidence="4">Male_cb2023</strain>
        <tissue evidence="4">Muscle</tissue>
    </source>
</reference>
<dbReference type="GO" id="GO:0016706">
    <property type="term" value="F:2-oxoglutarate-dependent dioxygenase activity"/>
    <property type="evidence" value="ECO:0007669"/>
    <property type="project" value="InterPro"/>
</dbReference>
<dbReference type="InterPro" id="IPR003837">
    <property type="entry name" value="GatC"/>
</dbReference>
<dbReference type="Pfam" id="PF00078">
    <property type="entry name" value="RVT_1"/>
    <property type="match status" value="1"/>
</dbReference>
<keyword evidence="1" id="KW-0436">Ligase</keyword>
<dbReference type="PRINTS" id="PR00348">
    <property type="entry name" value="UBIQUITIN"/>
</dbReference>
<accession>A0AAE0URE6</accession>
<dbReference type="GO" id="GO:0005739">
    <property type="term" value="C:mitochondrion"/>
    <property type="evidence" value="ECO:0007669"/>
    <property type="project" value="UniProtKB-SubCell"/>
</dbReference>
<dbReference type="EC" id="6.3.5.-" evidence="1"/>
<feature type="domain" description="Ubiquitin-like" evidence="2">
    <location>
        <begin position="372"/>
        <end position="431"/>
    </location>
</feature>
<dbReference type="PANTHER" id="PTHR10666">
    <property type="entry name" value="UBIQUITIN"/>
    <property type="match status" value="1"/>
</dbReference>
<dbReference type="SUPFAM" id="SSF56672">
    <property type="entry name" value="DNA/RNA polymerases"/>
    <property type="match status" value="1"/>
</dbReference>
<dbReference type="HAMAP" id="MF_00122">
    <property type="entry name" value="GatC"/>
    <property type="match status" value="1"/>
</dbReference>
<dbReference type="SUPFAM" id="SSF141000">
    <property type="entry name" value="Glu-tRNAGln amidotransferase C subunit"/>
    <property type="match status" value="1"/>
</dbReference>
<evidence type="ECO:0000259" key="2">
    <source>
        <dbReference type="PROSITE" id="PS50053"/>
    </source>
</evidence>
<feature type="domain" description="Reverse transcriptase" evidence="3">
    <location>
        <begin position="621"/>
        <end position="887"/>
    </location>
</feature>
<dbReference type="InterPro" id="IPR029071">
    <property type="entry name" value="Ubiquitin-like_domsf"/>
</dbReference>
<feature type="domain" description="Ubiquitin-like" evidence="2">
    <location>
        <begin position="1149"/>
        <end position="1219"/>
    </location>
</feature>
<feature type="domain" description="Ubiquitin-like" evidence="2">
    <location>
        <begin position="1227"/>
        <end position="1291"/>
    </location>
</feature>
<feature type="domain" description="Ubiquitin-like" evidence="2">
    <location>
        <begin position="1294"/>
        <end position="1369"/>
    </location>
</feature>
<keyword evidence="1" id="KW-0547">Nucleotide-binding</keyword>
<evidence type="ECO:0000313" key="4">
    <source>
        <dbReference type="EMBL" id="KAK3514906.1"/>
    </source>
</evidence>
<dbReference type="Pfam" id="PF00240">
    <property type="entry name" value="ubiquitin"/>
    <property type="match status" value="10"/>
</dbReference>
<dbReference type="Gene3D" id="3.10.20.90">
    <property type="entry name" value="Phosphatidylinositol 3-kinase Catalytic Subunit, Chain A, domain 1"/>
    <property type="match status" value="10"/>
</dbReference>
<comment type="subunit">
    <text evidence="1">Subunit of the heterotrimeric GatCAB amidotransferase (AdT) complex, composed of A (QRSL1), B (GATB) and C (GATC) subunits.</text>
</comment>
<dbReference type="PROSITE" id="PS50878">
    <property type="entry name" value="RT_POL"/>
    <property type="match status" value="1"/>
</dbReference>
<dbReference type="Pfam" id="PF09004">
    <property type="entry name" value="ALKBH8_N"/>
    <property type="match status" value="1"/>
</dbReference>
<evidence type="ECO:0000313" key="5">
    <source>
        <dbReference type="Proteomes" id="UP001274896"/>
    </source>
</evidence>
<feature type="domain" description="Ubiquitin-like" evidence="2">
    <location>
        <begin position="1077"/>
        <end position="1143"/>
    </location>
</feature>
<dbReference type="InterPro" id="IPR043502">
    <property type="entry name" value="DNA/RNA_pol_sf"/>
</dbReference>
<dbReference type="GO" id="GO:0070681">
    <property type="term" value="P:glutaminyl-tRNAGln biosynthesis via transamidation"/>
    <property type="evidence" value="ECO:0007669"/>
    <property type="project" value="UniProtKB-UniRule"/>
</dbReference>
<dbReference type="GO" id="GO:0005524">
    <property type="term" value="F:ATP binding"/>
    <property type="evidence" value="ECO:0007669"/>
    <property type="project" value="UniProtKB-KW"/>
</dbReference>
<feature type="domain" description="Ubiquitin-like" evidence="2">
    <location>
        <begin position="296"/>
        <end position="352"/>
    </location>
</feature>
<dbReference type="PROSITE" id="PS50053">
    <property type="entry name" value="UBIQUITIN_2"/>
    <property type="match status" value="10"/>
</dbReference>
<sequence length="1447" mass="162833">MFHSAYVRCSFLCSFEHLLRSMAFRNTAQERNIATYTLRCLNRPTPLRPSHPRCVLAEPPTYGASHWGRRARWCRWMSSSQSGFISKVPQYPTWEPVAERQLPPPTKVPLDLVDKLERLALVDFGSQEGVECLEKAIRFADQLHVVDTEGVEPMDSVLEDSKHDTTQIQESMSLCVRALYLREDTVMEGNCAEELLRLSRMTEEEYFVAPPADTMELKIKVLSGETKTVYVDPGATIDELKRKVAQIFNANPLRMKLSITNGRVVQLDNNQMTVNHYGLSSGDTVMLLISMTPVPLQVFVKNEKGQTKTYDITDEETVDQLMRKVRQKEGAPEDQQRLIFSGRQLEPGTSVKMMMKLCFWLDDRNNCKMQHVNVLPSTTIGELKQDIAPHFGAMASRLKLSASGQILDSDQKTVSQYGLSSGSTVMLLISMNPVPFQVFVKNEKGQIKTYDITEEETVDQLMMKIYQKEQTPMDKKLLIYNGQQLKCGRKLQDYDIGPESMIHMALRLGGCWQKLKLCKPVARTSKKWTSEAVGELQGCLDCTDWDVFRSTTNSLDEYTDTVSSYIYFCEDSIIPTCTRLSPTQLHTSATPHPPPLTPLTIKEEEHCANQLSPVFTDIFNTSLETCHVPACFKTSAIVPVPKKTKITGLNDYRPVALTSVVMKSFERLVLSYLKDITDPLLDPLQFAYRANRSVDDAVNMALHFILQHLDSPGSYARILFVDFSSAFNTIIPALLRDKLFQLNVPDSMCSWITDFLTDRRQFVRLGTHVSDLQHISTGSPQGCVLSPLLFSLYTNGCTSGHQSVKLLKFADDTTLIGLISDGNESAYRGEIDRLVSWCSTNNLELNSLKTVEMTVDFRKDPAPRPPVILCDSPVSSAESFCFLGTTITKELKWAQNISSLTKKAQQRMYFLRQLKKFLLPVKMLVNFYTAIIESVLTSSITVWFAAATARDKAKLQRVIHSAEKVIGCSFPSLQELYVSRSRRRAAMIAADPSHPADKMELNIKVLSGETKTVYVDPGATIGELKHKVAQLFNASPVRMKLSITNGRVVQLDNDQMTVNHYGLSSGATVMLLITIPLQVFMKNEKGQLKTYDITEEETVDQLKRKVRQKDGTPEDQQRLIYSGKQLEPGSVREEYEGTDKEVINKGKTMELFVTEITVKTQHVNVLPSTTIGELKQHIAPHFGAMAPRLKLSASGQILDSEQKTVSQYGLSSGSTVMLLSSMNPVPFQVFVKNMKGQIKTYDITEEETVDQLMMKIYKKEQTPVDQQRLIYNGQQLQCGRKLQDYDIGPETDKMELNIKVLSGETKTVYVDPGATIGELKHKVAQLFNASPVRMKLSITNGRVVQLDNDQMTVNHYGLSSGATVMLLITIPLQVFMKNEKGQLKTYDITEEETVDQLKRKVRQKDGTPEDQQRLIYGGKQLEPGSKLQKYGIVSGSTIDMTLRLRGG</sequence>
<dbReference type="EMBL" id="JAUCMX010000021">
    <property type="protein sequence ID" value="KAK3514906.1"/>
    <property type="molecule type" value="Genomic_DNA"/>
</dbReference>
<keyword evidence="1" id="KW-0496">Mitochondrion</keyword>
<dbReference type="SUPFAM" id="SSF54236">
    <property type="entry name" value="Ubiquitin-like"/>
    <property type="match status" value="10"/>
</dbReference>
<dbReference type="GO" id="GO:0030956">
    <property type="term" value="C:glutamyl-tRNA(Gln) amidotransferase complex"/>
    <property type="evidence" value="ECO:0007669"/>
    <property type="project" value="UniProtKB-UniRule"/>
</dbReference>
<comment type="similarity">
    <text evidence="1">Belongs to the GatC family.</text>
</comment>
<feature type="domain" description="Ubiquitin-like" evidence="2">
    <location>
        <begin position="1372"/>
        <end position="1447"/>
    </location>
</feature>
<keyword evidence="1" id="KW-0648">Protein biosynthesis</keyword>
<dbReference type="InterPro" id="IPR050158">
    <property type="entry name" value="Ubiquitin_ubiquitin-like"/>
</dbReference>
<evidence type="ECO:0000256" key="1">
    <source>
        <dbReference type="HAMAP-Rule" id="MF_03149"/>
    </source>
</evidence>
<organism evidence="4 5">
    <name type="scientific">Hemibagrus guttatus</name>
    <dbReference type="NCBI Taxonomy" id="175788"/>
    <lineage>
        <taxon>Eukaryota</taxon>
        <taxon>Metazoa</taxon>
        <taxon>Chordata</taxon>
        <taxon>Craniata</taxon>
        <taxon>Vertebrata</taxon>
        <taxon>Euteleostomi</taxon>
        <taxon>Actinopterygii</taxon>
        <taxon>Neopterygii</taxon>
        <taxon>Teleostei</taxon>
        <taxon>Ostariophysi</taxon>
        <taxon>Siluriformes</taxon>
        <taxon>Bagridae</taxon>
        <taxon>Hemibagrus</taxon>
    </lineage>
</organism>
<comment type="caution">
    <text evidence="4">The sequence shown here is derived from an EMBL/GenBank/DDBJ whole genome shotgun (WGS) entry which is preliminary data.</text>
</comment>
<proteinExistence type="inferred from homology"/>
<protein>
    <recommendedName>
        <fullName evidence="1">Glutamyl-tRNA(Gln) amidotransferase subunit C, mitochondrial</fullName>
        <shortName evidence="1">Glu-AdT subunit C</shortName>
        <ecNumber evidence="1">6.3.5.-</ecNumber>
    </recommendedName>
</protein>
<keyword evidence="1" id="KW-0067">ATP-binding</keyword>
<dbReference type="InterPro" id="IPR036113">
    <property type="entry name" value="Asp/Glu-ADT_sf_sub_c"/>
</dbReference>
<dbReference type="CDD" id="cd17039">
    <property type="entry name" value="Ubl_ubiquitin_like"/>
    <property type="match status" value="5"/>
</dbReference>
<feature type="domain" description="Ubiquitin-like" evidence="2">
    <location>
        <begin position="436"/>
        <end position="511"/>
    </location>
</feature>
<feature type="domain" description="Ubiquitin-like" evidence="2">
    <location>
        <begin position="999"/>
        <end position="1074"/>
    </location>
</feature>
<dbReference type="GO" id="GO:0006450">
    <property type="term" value="P:regulation of translational fidelity"/>
    <property type="evidence" value="ECO:0007669"/>
    <property type="project" value="InterPro"/>
</dbReference>
<dbReference type="GO" id="GO:0032543">
    <property type="term" value="P:mitochondrial translation"/>
    <property type="evidence" value="ECO:0007669"/>
    <property type="project" value="UniProtKB-UniRule"/>
</dbReference>
<name>A0AAE0URE6_9TELE</name>
<comment type="catalytic activity">
    <reaction evidence="1">
        <text>L-glutamyl-tRNA(Gln) + L-glutamine + ATP + H2O = L-glutaminyl-tRNA(Gln) + L-glutamate + ADP + phosphate + H(+)</text>
        <dbReference type="Rhea" id="RHEA:17521"/>
        <dbReference type="Rhea" id="RHEA-COMP:9681"/>
        <dbReference type="Rhea" id="RHEA-COMP:9684"/>
        <dbReference type="ChEBI" id="CHEBI:15377"/>
        <dbReference type="ChEBI" id="CHEBI:15378"/>
        <dbReference type="ChEBI" id="CHEBI:29985"/>
        <dbReference type="ChEBI" id="CHEBI:30616"/>
        <dbReference type="ChEBI" id="CHEBI:43474"/>
        <dbReference type="ChEBI" id="CHEBI:58359"/>
        <dbReference type="ChEBI" id="CHEBI:78520"/>
        <dbReference type="ChEBI" id="CHEBI:78521"/>
        <dbReference type="ChEBI" id="CHEBI:456216"/>
    </reaction>
</comment>
<dbReference type="InterPro" id="IPR000626">
    <property type="entry name" value="Ubiquitin-like_dom"/>
</dbReference>
<dbReference type="Proteomes" id="UP001274896">
    <property type="component" value="Unassembled WGS sequence"/>
</dbReference>
<dbReference type="InterPro" id="IPR015095">
    <property type="entry name" value="AlkB_hom8_N"/>
</dbReference>